<dbReference type="RefSeq" id="WP_155095751.1">
    <property type="nucleotide sequence ID" value="NZ_WMIE01000006.1"/>
</dbReference>
<gene>
    <name evidence="3" type="ORF">GL286_11690</name>
</gene>
<reference evidence="3 4" key="1">
    <citation type="submission" date="2019-11" db="EMBL/GenBank/DDBJ databases">
        <authorList>
            <person name="Dong K."/>
        </authorList>
    </citation>
    <scope>NUCLEOTIDE SEQUENCE [LARGE SCALE GENOMIC DNA]</scope>
    <source>
        <strain evidence="3 4">NBRC 111993</strain>
    </source>
</reference>
<evidence type="ECO:0000313" key="3">
    <source>
        <dbReference type="EMBL" id="MTH78392.1"/>
    </source>
</evidence>
<organism evidence="3 4">
    <name type="scientific">Paracoccus aestuariivivens</name>
    <dbReference type="NCBI Taxonomy" id="1820333"/>
    <lineage>
        <taxon>Bacteria</taxon>
        <taxon>Pseudomonadati</taxon>
        <taxon>Pseudomonadota</taxon>
        <taxon>Alphaproteobacteria</taxon>
        <taxon>Rhodobacterales</taxon>
        <taxon>Paracoccaceae</taxon>
        <taxon>Paracoccus</taxon>
    </lineage>
</organism>
<evidence type="ECO:0000313" key="4">
    <source>
        <dbReference type="Proteomes" id="UP000478183"/>
    </source>
</evidence>
<evidence type="ECO:0000256" key="2">
    <source>
        <dbReference type="ARBA" id="ARBA00022525"/>
    </source>
</evidence>
<dbReference type="InterPro" id="IPR011049">
    <property type="entry name" value="Serralysin-like_metalloprot_C"/>
</dbReference>
<dbReference type="OrthoDB" id="7727094at2"/>
<keyword evidence="2" id="KW-0964">Secreted</keyword>
<dbReference type="GO" id="GO:0005576">
    <property type="term" value="C:extracellular region"/>
    <property type="evidence" value="ECO:0007669"/>
    <property type="project" value="UniProtKB-SubCell"/>
</dbReference>
<dbReference type="InterPro" id="IPR001343">
    <property type="entry name" value="Hemolysn_Ca-bd"/>
</dbReference>
<sequence length="388" mass="41872">MAVIKLSGSNRYLLPDIYTVDDTVIFRGTQGDDTLFGGGGEGITIFRATAGDDLYGTTGNSVSWVIADYSKAPDAIFVNLDAKGERTFVDEHGTTRTVSLFGMVKDGFGGTDWFAADPAYDSSSVTTIYGSRFDDTMISSGFADFNGGAGDDRLVGSWLRGDAGDDVLIASQDWDPEKYWPASSLGGGEGDDFIWATDFEDLISGGNGNDRIFARGGDDGYVIGQRGNDYVDGGSGDDFIDGGKGRDTMVSGSGSDIINPDIAYFQLDPNQKRDQNADVIFVSRQDLGDDTDYVLSRSFEAERDQVRFGAAVSHGNDFRIFYEKLSINPDTGEPYAPPSDTDLKNKLNTVLQIDVDGDGFGKGAADEDDYFLIVADVKLSLYDDYILT</sequence>
<dbReference type="PANTHER" id="PTHR38340:SF1">
    <property type="entry name" value="S-LAYER PROTEIN"/>
    <property type="match status" value="1"/>
</dbReference>
<comment type="subcellular location">
    <subcellularLocation>
        <location evidence="1">Secreted</location>
    </subcellularLocation>
</comment>
<dbReference type="Proteomes" id="UP000478183">
    <property type="component" value="Unassembled WGS sequence"/>
</dbReference>
<dbReference type="Gene3D" id="2.150.10.10">
    <property type="entry name" value="Serralysin-like metalloprotease, C-terminal"/>
    <property type="match status" value="1"/>
</dbReference>
<dbReference type="GO" id="GO:0005509">
    <property type="term" value="F:calcium ion binding"/>
    <property type="evidence" value="ECO:0007669"/>
    <property type="project" value="InterPro"/>
</dbReference>
<name>A0A6L6J8I5_9RHOB</name>
<proteinExistence type="predicted"/>
<evidence type="ECO:0000256" key="1">
    <source>
        <dbReference type="ARBA" id="ARBA00004613"/>
    </source>
</evidence>
<evidence type="ECO:0008006" key="5">
    <source>
        <dbReference type="Google" id="ProtNLM"/>
    </source>
</evidence>
<keyword evidence="4" id="KW-1185">Reference proteome</keyword>
<dbReference type="SUPFAM" id="SSF51120">
    <property type="entry name" value="beta-Roll"/>
    <property type="match status" value="2"/>
</dbReference>
<dbReference type="Pfam" id="PF00353">
    <property type="entry name" value="HemolysinCabind"/>
    <property type="match status" value="4"/>
</dbReference>
<dbReference type="InterPro" id="IPR050557">
    <property type="entry name" value="RTX_toxin/Mannuronan_C5-epim"/>
</dbReference>
<accession>A0A6L6J8I5</accession>
<dbReference type="PRINTS" id="PR00313">
    <property type="entry name" value="CABNDNGRPT"/>
</dbReference>
<dbReference type="AlphaFoldDB" id="A0A6L6J8I5"/>
<dbReference type="EMBL" id="WMIE01000006">
    <property type="protein sequence ID" value="MTH78392.1"/>
    <property type="molecule type" value="Genomic_DNA"/>
</dbReference>
<comment type="caution">
    <text evidence="3">The sequence shown here is derived from an EMBL/GenBank/DDBJ whole genome shotgun (WGS) entry which is preliminary data.</text>
</comment>
<dbReference type="PANTHER" id="PTHR38340">
    <property type="entry name" value="S-LAYER PROTEIN"/>
    <property type="match status" value="1"/>
</dbReference>
<protein>
    <recommendedName>
        <fullName evidence="5">Calcium-binding protein</fullName>
    </recommendedName>
</protein>